<dbReference type="GO" id="GO:0046872">
    <property type="term" value="F:metal ion binding"/>
    <property type="evidence" value="ECO:0007669"/>
    <property type="project" value="InterPro"/>
</dbReference>
<dbReference type="InterPro" id="IPR006121">
    <property type="entry name" value="HMA_dom"/>
</dbReference>
<evidence type="ECO:0000259" key="1">
    <source>
        <dbReference type="PROSITE" id="PS50846"/>
    </source>
</evidence>
<dbReference type="AlphaFoldDB" id="A0A7I8KID6"/>
<dbReference type="Pfam" id="PF00403">
    <property type="entry name" value="HMA"/>
    <property type="match status" value="1"/>
</dbReference>
<dbReference type="InterPro" id="IPR036163">
    <property type="entry name" value="HMA_dom_sf"/>
</dbReference>
<sequence>MGGTDLLNRFLGCLSLSVCCNSRRCSSSPDGKDPCERKALTASEQTFEGTRTLAYHLQPKTIVLRVSMHCNACATKVRKHISKMEGVAWFEVDLESKKVVVVGDITPFEVLESISKVKFAEFWTA</sequence>
<accession>A0A7I8KID6</accession>
<dbReference type="CDD" id="cd00371">
    <property type="entry name" value="HMA"/>
    <property type="match status" value="1"/>
</dbReference>
<dbReference type="SUPFAM" id="SSF55008">
    <property type="entry name" value="HMA, heavy metal-associated domain"/>
    <property type="match status" value="1"/>
</dbReference>
<dbReference type="Gene3D" id="3.30.70.100">
    <property type="match status" value="1"/>
</dbReference>
<evidence type="ECO:0000313" key="2">
    <source>
        <dbReference type="EMBL" id="CAA2621133.1"/>
    </source>
</evidence>
<organism evidence="3 4">
    <name type="scientific">Spirodela intermedia</name>
    <name type="common">Intermediate duckweed</name>
    <dbReference type="NCBI Taxonomy" id="51605"/>
    <lineage>
        <taxon>Eukaryota</taxon>
        <taxon>Viridiplantae</taxon>
        <taxon>Streptophyta</taxon>
        <taxon>Embryophyta</taxon>
        <taxon>Tracheophyta</taxon>
        <taxon>Spermatophyta</taxon>
        <taxon>Magnoliopsida</taxon>
        <taxon>Liliopsida</taxon>
        <taxon>Araceae</taxon>
        <taxon>Lemnoideae</taxon>
        <taxon>Spirodela</taxon>
    </lineage>
</organism>
<dbReference type="InterPro" id="IPR044526">
    <property type="entry name" value="NAKR1-3"/>
</dbReference>
<evidence type="ECO:0000313" key="3">
    <source>
        <dbReference type="EMBL" id="CAA7397202.1"/>
    </source>
</evidence>
<gene>
    <name evidence="2" type="ORF">SI7747_06007247</name>
    <name evidence="3" type="ORF">SI8410_06007867</name>
</gene>
<feature type="domain" description="HMA" evidence="1">
    <location>
        <begin position="59"/>
        <end position="125"/>
    </location>
</feature>
<protein>
    <recommendedName>
        <fullName evidence="1">HMA domain-containing protein</fullName>
    </recommendedName>
</protein>
<dbReference type="PANTHER" id="PTHR46119">
    <property type="entry name" value="OS08G0405700 PROTEIN"/>
    <property type="match status" value="1"/>
</dbReference>
<reference evidence="3" key="1">
    <citation type="submission" date="2020-02" db="EMBL/GenBank/DDBJ databases">
        <authorList>
            <person name="Scholz U."/>
            <person name="Mascher M."/>
            <person name="Fiebig A."/>
        </authorList>
    </citation>
    <scope>NUCLEOTIDE SEQUENCE</scope>
</reference>
<dbReference type="EMBL" id="LR743593">
    <property type="protein sequence ID" value="CAA2621133.1"/>
    <property type="molecule type" value="Genomic_DNA"/>
</dbReference>
<dbReference type="PROSITE" id="PS50846">
    <property type="entry name" value="HMA_2"/>
    <property type="match status" value="1"/>
</dbReference>
<evidence type="ECO:0000313" key="4">
    <source>
        <dbReference type="Proteomes" id="UP000663760"/>
    </source>
</evidence>
<name>A0A7I8KID6_SPIIN</name>
<dbReference type="PANTHER" id="PTHR46119:SF11">
    <property type="entry name" value="HEAVY METAL TRANSPORT_DETOXIFICATION SUPERFAMILY PROTEIN"/>
    <property type="match status" value="1"/>
</dbReference>
<dbReference type="Proteomes" id="UP000663760">
    <property type="component" value="Chromosome 6"/>
</dbReference>
<dbReference type="EMBL" id="LR746269">
    <property type="protein sequence ID" value="CAA7397202.1"/>
    <property type="molecule type" value="Genomic_DNA"/>
</dbReference>
<keyword evidence="4" id="KW-1185">Reference proteome</keyword>
<dbReference type="OrthoDB" id="689350at2759"/>
<proteinExistence type="predicted"/>